<reference evidence="1" key="1">
    <citation type="submission" date="2014-09" db="EMBL/GenBank/DDBJ databases">
        <authorList>
            <person name="Magalhaes I.L.F."/>
            <person name="Oliveira U."/>
            <person name="Santos F.R."/>
            <person name="Vidigal T.H.D.A."/>
            <person name="Brescovit A.D."/>
            <person name="Santos A.J."/>
        </authorList>
    </citation>
    <scope>NUCLEOTIDE SEQUENCE</scope>
    <source>
        <tissue evidence="1">Shoot tissue taken approximately 20 cm above the soil surface</tissue>
    </source>
</reference>
<evidence type="ECO:0000313" key="1">
    <source>
        <dbReference type="EMBL" id="JAD71637.1"/>
    </source>
</evidence>
<dbReference type="EMBL" id="GBRH01226258">
    <property type="protein sequence ID" value="JAD71637.1"/>
    <property type="molecule type" value="Transcribed_RNA"/>
</dbReference>
<protein>
    <submittedName>
        <fullName evidence="1">Uncharacterized protein</fullName>
    </submittedName>
</protein>
<reference evidence="1" key="2">
    <citation type="journal article" date="2015" name="Data Brief">
        <title>Shoot transcriptome of the giant reed, Arundo donax.</title>
        <authorList>
            <person name="Barrero R.A."/>
            <person name="Guerrero F.D."/>
            <person name="Moolhuijzen P."/>
            <person name="Goolsby J.A."/>
            <person name="Tidwell J."/>
            <person name="Bellgard S.E."/>
            <person name="Bellgard M.I."/>
        </authorList>
    </citation>
    <scope>NUCLEOTIDE SEQUENCE</scope>
    <source>
        <tissue evidence="1">Shoot tissue taken approximately 20 cm above the soil surface</tissue>
    </source>
</reference>
<accession>A0A0A9CJG5</accession>
<proteinExistence type="predicted"/>
<sequence>MATNLPEKSTY</sequence>
<organism evidence="1">
    <name type="scientific">Arundo donax</name>
    <name type="common">Giant reed</name>
    <name type="synonym">Donax arundinaceus</name>
    <dbReference type="NCBI Taxonomy" id="35708"/>
    <lineage>
        <taxon>Eukaryota</taxon>
        <taxon>Viridiplantae</taxon>
        <taxon>Streptophyta</taxon>
        <taxon>Embryophyta</taxon>
        <taxon>Tracheophyta</taxon>
        <taxon>Spermatophyta</taxon>
        <taxon>Magnoliopsida</taxon>
        <taxon>Liliopsida</taxon>
        <taxon>Poales</taxon>
        <taxon>Poaceae</taxon>
        <taxon>PACMAD clade</taxon>
        <taxon>Arundinoideae</taxon>
        <taxon>Arundineae</taxon>
        <taxon>Arundo</taxon>
    </lineage>
</organism>
<name>A0A0A9CJG5_ARUDO</name>